<gene>
    <name evidence="2" type="ORF">ET471_04875</name>
</gene>
<dbReference type="EMBL" id="CP035493">
    <property type="protein sequence ID" value="QAY69453.1"/>
    <property type="molecule type" value="Genomic_DNA"/>
</dbReference>
<name>A0A4P6F448_9MICO</name>
<feature type="domain" description="NAD(P)-binding" evidence="1">
    <location>
        <begin position="7"/>
        <end position="202"/>
    </location>
</feature>
<dbReference type="Proteomes" id="UP000292118">
    <property type="component" value="Chromosome"/>
</dbReference>
<dbReference type="PANTHER" id="PTHR43355:SF2">
    <property type="entry name" value="FLAVIN REDUCTASE (NADPH)"/>
    <property type="match status" value="1"/>
</dbReference>
<evidence type="ECO:0000313" key="3">
    <source>
        <dbReference type="Proteomes" id="UP000292118"/>
    </source>
</evidence>
<dbReference type="InterPro" id="IPR016040">
    <property type="entry name" value="NAD(P)-bd_dom"/>
</dbReference>
<dbReference type="GO" id="GO:0016646">
    <property type="term" value="F:oxidoreductase activity, acting on the CH-NH group of donors, NAD or NADP as acceptor"/>
    <property type="evidence" value="ECO:0007669"/>
    <property type="project" value="TreeGrafter"/>
</dbReference>
<dbReference type="InterPro" id="IPR036291">
    <property type="entry name" value="NAD(P)-bd_dom_sf"/>
</dbReference>
<dbReference type="OrthoDB" id="3191258at2"/>
<dbReference type="Pfam" id="PF13460">
    <property type="entry name" value="NAD_binding_10"/>
    <property type="match status" value="1"/>
</dbReference>
<reference evidence="2 3" key="1">
    <citation type="submission" date="2019-01" db="EMBL/GenBank/DDBJ databases">
        <title>Genome sequencing of strain FW10M-9.</title>
        <authorList>
            <person name="Heo J."/>
            <person name="Kim S.-J."/>
            <person name="Kim J.-S."/>
            <person name="Hong S.-B."/>
            <person name="Kwon S.-W."/>
        </authorList>
    </citation>
    <scope>NUCLEOTIDE SEQUENCE [LARGE SCALE GENOMIC DNA]</scope>
    <source>
        <strain evidence="2 3">FW10M-9</strain>
    </source>
</reference>
<dbReference type="RefSeq" id="WP_129186853.1">
    <property type="nucleotide sequence ID" value="NZ_CP035493.1"/>
</dbReference>
<dbReference type="PANTHER" id="PTHR43355">
    <property type="entry name" value="FLAVIN REDUCTASE (NADPH)"/>
    <property type="match status" value="1"/>
</dbReference>
<dbReference type="AlphaFoldDB" id="A0A4P6F448"/>
<dbReference type="SUPFAM" id="SSF51735">
    <property type="entry name" value="NAD(P)-binding Rossmann-fold domains"/>
    <property type="match status" value="1"/>
</dbReference>
<organism evidence="2 3">
    <name type="scientific">Xylanimonas protaetiae</name>
    <dbReference type="NCBI Taxonomy" id="2509457"/>
    <lineage>
        <taxon>Bacteria</taxon>
        <taxon>Bacillati</taxon>
        <taxon>Actinomycetota</taxon>
        <taxon>Actinomycetes</taxon>
        <taxon>Micrococcales</taxon>
        <taxon>Promicromonosporaceae</taxon>
        <taxon>Xylanimonas</taxon>
    </lineage>
</organism>
<proteinExistence type="predicted"/>
<dbReference type="Gene3D" id="3.40.50.720">
    <property type="entry name" value="NAD(P)-binding Rossmann-like Domain"/>
    <property type="match status" value="1"/>
</dbReference>
<evidence type="ECO:0000259" key="1">
    <source>
        <dbReference type="Pfam" id="PF13460"/>
    </source>
</evidence>
<keyword evidence="3" id="KW-1185">Reference proteome</keyword>
<accession>A0A4P6F448</accession>
<dbReference type="KEGG" id="xya:ET471_04875"/>
<dbReference type="InterPro" id="IPR051606">
    <property type="entry name" value="Polyketide_Oxido-like"/>
</dbReference>
<sequence length="213" mass="22041">MRITVVGGTGYAGAAIVAEAARRGHEVTALSRRTPGEPVAGVRYVQGDTLAGDAVAQAVDGADVVVGTLSPRGDLEGRLAEAYARVVERAQAAGARFVVVGGWSTLRLEEGGPRVVETGQVPAEFAAEVHEGAALLPWLQAGDAALDWLLVSPAAAFGAFNPGPARGRYRVGGEVALFDAEGRSELSAPDLALAIVDELERPAHHREQIGVAY</sequence>
<protein>
    <submittedName>
        <fullName evidence="2">NAD-dependent epimerase/dehydratase family protein</fullName>
    </submittedName>
</protein>
<evidence type="ECO:0000313" key="2">
    <source>
        <dbReference type="EMBL" id="QAY69453.1"/>
    </source>
</evidence>